<accession>A0ACC2VRG7</accession>
<keyword evidence="2" id="KW-1185">Reference proteome</keyword>
<organism evidence="1 2">
    <name type="scientific">Naganishia friedmannii</name>
    <dbReference type="NCBI Taxonomy" id="89922"/>
    <lineage>
        <taxon>Eukaryota</taxon>
        <taxon>Fungi</taxon>
        <taxon>Dikarya</taxon>
        <taxon>Basidiomycota</taxon>
        <taxon>Agaricomycotina</taxon>
        <taxon>Tremellomycetes</taxon>
        <taxon>Filobasidiales</taxon>
        <taxon>Filobasidiaceae</taxon>
        <taxon>Naganishia</taxon>
    </lineage>
</organism>
<protein>
    <submittedName>
        <fullName evidence="1">Uncharacterized protein</fullName>
    </submittedName>
</protein>
<proteinExistence type="predicted"/>
<evidence type="ECO:0000313" key="2">
    <source>
        <dbReference type="Proteomes" id="UP001227268"/>
    </source>
</evidence>
<name>A0ACC2VRG7_9TREE</name>
<reference evidence="1" key="1">
    <citation type="submission" date="2023-04" db="EMBL/GenBank/DDBJ databases">
        <title>Draft Genome sequencing of Naganishia species isolated from polar environments using Oxford Nanopore Technology.</title>
        <authorList>
            <person name="Leo P."/>
            <person name="Venkateswaran K."/>
        </authorList>
    </citation>
    <scope>NUCLEOTIDE SEQUENCE</scope>
    <source>
        <strain evidence="1">MNA-CCFEE 5423</strain>
    </source>
</reference>
<dbReference type="Proteomes" id="UP001227268">
    <property type="component" value="Unassembled WGS sequence"/>
</dbReference>
<sequence length="626" mass="70070">MPPIRALPWTNTQELAQVYAWIWEEPEDEASTGRAVARIATYLAHPSTPLFLPLLHSLLTSALLPSPPLSAQHLLTTRLAISSTLIRFVNSLVDPLQTTAYAKPISLLARQLRIPSSLVAIRHAATHEDLPTYEALRTALEQATEWIRVEVMLPLVFPQNNTDNPANDTDNQTTENESQEYLSLVKKYKSLLRAFYRERTSTNAALWSGARELRMTLRALEDKLEGLSARGQGDKREEQARWLARRVLFAERGGLVPNARKRPQWNPSTGLPHPGEAEIRIWTPLLALIADKFAAASDGDSGEGFNDNDNEEEGGMGWSTWCLSEGIRLVLSYIETRDERLQWTNPLVFRPTGQTRKQHGGKGKEVVPFAHDADYLGLPDDEEEEEKDGSNPIESVGVEEGDAEQQEKEEFMACLVGWLAFFLGGSPSSAIPNNSTTTTNARGSSNTTTGKRRRTGQASDSLPLEISVGGTQESGAWTVAPQQRRMVVRELVKGLSVDVVRRTWEMLGQESEQGKGEGEQRAHKLVRKEDLLLLLIRGDSVCEALVRRLAEGGGDAHELREESREKESLEDMEHRLETFRKMRQSTATITEVDDDDAGDEDESRKRMRGWARVDGWKECPIGHWRS</sequence>
<dbReference type="EMBL" id="JASBWT010000009">
    <property type="protein sequence ID" value="KAJ9101704.1"/>
    <property type="molecule type" value="Genomic_DNA"/>
</dbReference>
<gene>
    <name evidence="1" type="ORF">QFC21_003042</name>
</gene>
<comment type="caution">
    <text evidence="1">The sequence shown here is derived from an EMBL/GenBank/DDBJ whole genome shotgun (WGS) entry which is preliminary data.</text>
</comment>
<evidence type="ECO:0000313" key="1">
    <source>
        <dbReference type="EMBL" id="KAJ9101704.1"/>
    </source>
</evidence>